<evidence type="ECO:0000313" key="2">
    <source>
        <dbReference type="EMBL" id="MCU7553863.1"/>
    </source>
</evidence>
<dbReference type="CDD" id="cd14847">
    <property type="entry name" value="DD-carboxypeptidase_like"/>
    <property type="match status" value="1"/>
</dbReference>
<gene>
    <name evidence="2" type="ORF">OCL06_04550</name>
</gene>
<dbReference type="InterPro" id="IPR003709">
    <property type="entry name" value="VanY-like_core_dom"/>
</dbReference>
<dbReference type="RefSeq" id="WP_262992564.1">
    <property type="nucleotide sequence ID" value="NZ_JAOTJC010000006.1"/>
</dbReference>
<keyword evidence="3" id="KW-1185">Reference proteome</keyword>
<evidence type="ECO:0000259" key="1">
    <source>
        <dbReference type="Pfam" id="PF02557"/>
    </source>
</evidence>
<dbReference type="Gene3D" id="3.30.1380.10">
    <property type="match status" value="1"/>
</dbReference>
<protein>
    <submittedName>
        <fullName evidence="2">M15 family metallopeptidase</fullName>
    </submittedName>
</protein>
<organism evidence="2 3">
    <name type="scientific">Alteromonas salexigens</name>
    <dbReference type="NCBI Taxonomy" id="2982530"/>
    <lineage>
        <taxon>Bacteria</taxon>
        <taxon>Pseudomonadati</taxon>
        <taxon>Pseudomonadota</taxon>
        <taxon>Gammaproteobacteria</taxon>
        <taxon>Alteromonadales</taxon>
        <taxon>Alteromonadaceae</taxon>
        <taxon>Alteromonas/Salinimonas group</taxon>
        <taxon>Alteromonas</taxon>
    </lineage>
</organism>
<dbReference type="SUPFAM" id="SSF55166">
    <property type="entry name" value="Hedgehog/DD-peptidase"/>
    <property type="match status" value="1"/>
</dbReference>
<dbReference type="Pfam" id="PF02557">
    <property type="entry name" value="VanY"/>
    <property type="match status" value="1"/>
</dbReference>
<name>A0ABT2VKQ1_9ALTE</name>
<proteinExistence type="predicted"/>
<dbReference type="Proteomes" id="UP001209257">
    <property type="component" value="Unassembled WGS sequence"/>
</dbReference>
<sequence>MTNNDWLGQDNRYLADAGNGHRLHPDVLAAFLSMQDAASADGIDCQLVSAYRSFDRQVAIWNRKWRGGTTLYDASGQPLNFAELSDNDKLVAILTWSAMPGGSRHHWGTDIDVYDRQRVKAWGQPFELVDSEYRDDGPCAPLSHWLDIHAGEFGFYRPFNRFTGGVATERWHLSHRATATGFEQLRNQAALEQAIHAADLAGKAALLQSLSAFYPRYVLNKGIP</sequence>
<comment type="caution">
    <text evidence="2">The sequence shown here is derived from an EMBL/GenBank/DDBJ whole genome shotgun (WGS) entry which is preliminary data.</text>
</comment>
<reference evidence="3" key="1">
    <citation type="submission" date="2023-07" db="EMBL/GenBank/DDBJ databases">
        <title>Study on multiphase classification of strain Alteromonas salexigens isolated from the Yellow Sea.</title>
        <authorList>
            <person name="Sun L."/>
        </authorList>
    </citation>
    <scope>NUCLEOTIDE SEQUENCE [LARGE SCALE GENOMIC DNA]</scope>
    <source>
        <strain evidence="3">ASW11-19</strain>
    </source>
</reference>
<feature type="domain" description="D-alanyl-D-alanine carboxypeptidase-like core" evidence="1">
    <location>
        <begin position="21"/>
        <end position="175"/>
    </location>
</feature>
<evidence type="ECO:0000313" key="3">
    <source>
        <dbReference type="Proteomes" id="UP001209257"/>
    </source>
</evidence>
<accession>A0ABT2VKQ1</accession>
<dbReference type="EMBL" id="JAOTJC010000006">
    <property type="protein sequence ID" value="MCU7553863.1"/>
    <property type="molecule type" value="Genomic_DNA"/>
</dbReference>
<dbReference type="PANTHER" id="PTHR34385:SF1">
    <property type="entry name" value="PEPTIDOGLYCAN L-ALANYL-D-GLUTAMATE ENDOPEPTIDASE CWLK"/>
    <property type="match status" value="1"/>
</dbReference>
<dbReference type="InterPro" id="IPR052179">
    <property type="entry name" value="DD-CPase-like"/>
</dbReference>
<dbReference type="PANTHER" id="PTHR34385">
    <property type="entry name" value="D-ALANYL-D-ALANINE CARBOXYPEPTIDASE"/>
    <property type="match status" value="1"/>
</dbReference>
<dbReference type="InterPro" id="IPR009045">
    <property type="entry name" value="Zn_M74/Hedgehog-like"/>
</dbReference>